<keyword evidence="7 12" id="KW-1133">Transmembrane helix</keyword>
<comment type="caution">
    <text evidence="13">The sequence shown here is derived from an EMBL/GenBank/DDBJ whole genome shotgun (WGS) entry which is preliminary data.</text>
</comment>
<feature type="transmembrane region" description="Helical" evidence="12">
    <location>
        <begin position="51"/>
        <end position="71"/>
    </location>
</feature>
<evidence type="ECO:0000256" key="6">
    <source>
        <dbReference type="ARBA" id="ARBA00022984"/>
    </source>
</evidence>
<proteinExistence type="predicted"/>
<evidence type="ECO:0000256" key="2">
    <source>
        <dbReference type="ARBA" id="ARBA00022676"/>
    </source>
</evidence>
<evidence type="ECO:0000256" key="8">
    <source>
        <dbReference type="ARBA" id="ARBA00023136"/>
    </source>
</evidence>
<evidence type="ECO:0000256" key="9">
    <source>
        <dbReference type="ARBA" id="ARBA00032370"/>
    </source>
</evidence>
<dbReference type="GO" id="GO:0008955">
    <property type="term" value="F:peptidoglycan glycosyltransferase activity"/>
    <property type="evidence" value="ECO:0007669"/>
    <property type="project" value="UniProtKB-EC"/>
</dbReference>
<evidence type="ECO:0000256" key="12">
    <source>
        <dbReference type="SAM" id="Phobius"/>
    </source>
</evidence>
<evidence type="ECO:0000256" key="4">
    <source>
        <dbReference type="ARBA" id="ARBA00022692"/>
    </source>
</evidence>
<evidence type="ECO:0000313" key="13">
    <source>
        <dbReference type="EMBL" id="GAG96488.1"/>
    </source>
</evidence>
<evidence type="ECO:0000256" key="7">
    <source>
        <dbReference type="ARBA" id="ARBA00022989"/>
    </source>
</evidence>
<evidence type="ECO:0000256" key="3">
    <source>
        <dbReference type="ARBA" id="ARBA00022679"/>
    </source>
</evidence>
<evidence type="ECO:0000256" key="5">
    <source>
        <dbReference type="ARBA" id="ARBA00022960"/>
    </source>
</evidence>
<evidence type="ECO:0000256" key="11">
    <source>
        <dbReference type="ARBA" id="ARBA00049902"/>
    </source>
</evidence>
<dbReference type="GO" id="GO:0032153">
    <property type="term" value="C:cell division site"/>
    <property type="evidence" value="ECO:0007669"/>
    <property type="project" value="TreeGrafter"/>
</dbReference>
<dbReference type="PANTHER" id="PTHR30474">
    <property type="entry name" value="CELL CYCLE PROTEIN"/>
    <property type="match status" value="1"/>
</dbReference>
<dbReference type="EC" id="2.4.99.28" evidence="10"/>
<keyword evidence="2" id="KW-0328">Glycosyltransferase</keyword>
<evidence type="ECO:0000256" key="1">
    <source>
        <dbReference type="ARBA" id="ARBA00004141"/>
    </source>
</evidence>
<organism evidence="13">
    <name type="scientific">marine sediment metagenome</name>
    <dbReference type="NCBI Taxonomy" id="412755"/>
    <lineage>
        <taxon>unclassified sequences</taxon>
        <taxon>metagenomes</taxon>
        <taxon>ecological metagenomes</taxon>
    </lineage>
</organism>
<feature type="transmembrane region" description="Helical" evidence="12">
    <location>
        <begin position="18"/>
        <end position="39"/>
    </location>
</feature>
<dbReference type="PANTHER" id="PTHR30474:SF2">
    <property type="entry name" value="PEPTIDOGLYCAN GLYCOSYLTRANSFERASE FTSW-RELATED"/>
    <property type="match status" value="1"/>
</dbReference>
<dbReference type="GO" id="GO:0015648">
    <property type="term" value="F:lipid-linked peptidoglycan transporter activity"/>
    <property type="evidence" value="ECO:0007669"/>
    <property type="project" value="TreeGrafter"/>
</dbReference>
<dbReference type="GO" id="GO:0008360">
    <property type="term" value="P:regulation of cell shape"/>
    <property type="evidence" value="ECO:0007669"/>
    <property type="project" value="UniProtKB-KW"/>
</dbReference>
<keyword evidence="4 12" id="KW-0812">Transmembrane</keyword>
<protein>
    <recommendedName>
        <fullName evidence="10">peptidoglycan glycosyltransferase</fullName>
        <ecNumber evidence="10">2.4.99.28</ecNumber>
    </recommendedName>
    <alternativeName>
        <fullName evidence="9">Peptidoglycan polymerase</fullName>
    </alternativeName>
</protein>
<dbReference type="Pfam" id="PF01098">
    <property type="entry name" value="FTSW_RODA_SPOVE"/>
    <property type="match status" value="1"/>
</dbReference>
<keyword evidence="5" id="KW-0133">Cell shape</keyword>
<keyword evidence="6" id="KW-0573">Peptidoglycan synthesis</keyword>
<keyword evidence="8 12" id="KW-0472">Membrane</keyword>
<comment type="catalytic activity">
    <reaction evidence="11">
        <text>[GlcNAc-(1-&gt;4)-Mur2Ac(oyl-L-Ala-gamma-D-Glu-L-Lys-D-Ala-D-Ala)](n)-di-trans,octa-cis-undecaprenyl diphosphate + beta-D-GlcNAc-(1-&gt;4)-Mur2Ac(oyl-L-Ala-gamma-D-Glu-L-Lys-D-Ala-D-Ala)-di-trans,octa-cis-undecaprenyl diphosphate = [GlcNAc-(1-&gt;4)-Mur2Ac(oyl-L-Ala-gamma-D-Glu-L-Lys-D-Ala-D-Ala)](n+1)-di-trans,octa-cis-undecaprenyl diphosphate + di-trans,octa-cis-undecaprenyl diphosphate + H(+)</text>
        <dbReference type="Rhea" id="RHEA:23708"/>
        <dbReference type="Rhea" id="RHEA-COMP:9602"/>
        <dbReference type="Rhea" id="RHEA-COMP:9603"/>
        <dbReference type="ChEBI" id="CHEBI:15378"/>
        <dbReference type="ChEBI" id="CHEBI:58405"/>
        <dbReference type="ChEBI" id="CHEBI:60033"/>
        <dbReference type="ChEBI" id="CHEBI:78435"/>
        <dbReference type="EC" id="2.4.99.28"/>
    </reaction>
</comment>
<feature type="transmembrane region" description="Helical" evidence="12">
    <location>
        <begin position="172"/>
        <end position="190"/>
    </location>
</feature>
<dbReference type="GO" id="GO:0005886">
    <property type="term" value="C:plasma membrane"/>
    <property type="evidence" value="ECO:0007669"/>
    <property type="project" value="TreeGrafter"/>
</dbReference>
<dbReference type="AlphaFoldDB" id="X1CJV0"/>
<comment type="subcellular location">
    <subcellularLocation>
        <location evidence="1">Membrane</location>
        <topology evidence="1">Multi-pass membrane protein</topology>
    </subcellularLocation>
</comment>
<dbReference type="InterPro" id="IPR001182">
    <property type="entry name" value="FtsW/RodA"/>
</dbReference>
<gene>
    <name evidence="13" type="ORF">S01H4_49074</name>
</gene>
<reference evidence="13" key="1">
    <citation type="journal article" date="2014" name="Front. Microbiol.">
        <title>High frequency of phylogenetically diverse reductive dehalogenase-homologous genes in deep subseafloor sedimentary metagenomes.</title>
        <authorList>
            <person name="Kawai M."/>
            <person name="Futagami T."/>
            <person name="Toyoda A."/>
            <person name="Takaki Y."/>
            <person name="Nishi S."/>
            <person name="Hori S."/>
            <person name="Arai W."/>
            <person name="Tsubouchi T."/>
            <person name="Morono Y."/>
            <person name="Uchiyama I."/>
            <person name="Ito T."/>
            <person name="Fujiyama A."/>
            <person name="Inagaki F."/>
            <person name="Takami H."/>
        </authorList>
    </citation>
    <scope>NUCLEOTIDE SEQUENCE</scope>
    <source>
        <strain evidence="13">Expedition CK06-06</strain>
    </source>
</reference>
<feature type="transmembrane region" description="Helical" evidence="12">
    <location>
        <begin position="150"/>
        <end position="167"/>
    </location>
</feature>
<evidence type="ECO:0000256" key="10">
    <source>
        <dbReference type="ARBA" id="ARBA00044770"/>
    </source>
</evidence>
<dbReference type="EMBL" id="BART01027720">
    <property type="protein sequence ID" value="GAG96488.1"/>
    <property type="molecule type" value="Genomic_DNA"/>
</dbReference>
<feature type="transmembrane region" description="Helical" evidence="12">
    <location>
        <begin position="125"/>
        <end position="144"/>
    </location>
</feature>
<accession>X1CJV0</accession>
<feature type="non-terminal residue" evidence="13">
    <location>
        <position position="275"/>
    </location>
</feature>
<sequence>RSTGGNRKFRTDKMIAQLVLPLLCTEFAAIGVLVFIAVNLVNYRRFGAASYWIYAFVLLLLGLLLVGRYVVQLPFVPARHGTHRWITFTIGGRDLPSVQPSEICKLAYILALAWYLRYRSNYRNFKVLIGPFVLTLVPMVLILFEPDLGTVLLMMPILFAMLFVAGAKVKHLLLIILLAVLVSPLMWFFMKDYQRTRVSSVLLQSSWIRQKAEQNPTLGKILVGSKFSTKQWKDELGYHLIRSKFAVASGGAKGYGFRRGPFIKYNFLPRANSGL</sequence>
<name>X1CJV0_9ZZZZ</name>
<keyword evidence="3" id="KW-0808">Transferase</keyword>
<feature type="non-terminal residue" evidence="13">
    <location>
        <position position="1"/>
    </location>
</feature>
<dbReference type="GO" id="GO:0009252">
    <property type="term" value="P:peptidoglycan biosynthetic process"/>
    <property type="evidence" value="ECO:0007669"/>
    <property type="project" value="UniProtKB-KW"/>
</dbReference>
<dbReference type="GO" id="GO:0051301">
    <property type="term" value="P:cell division"/>
    <property type="evidence" value="ECO:0007669"/>
    <property type="project" value="InterPro"/>
</dbReference>